<proteinExistence type="predicted"/>
<evidence type="ECO:0000313" key="3">
    <source>
        <dbReference type="Proteomes" id="UP001153269"/>
    </source>
</evidence>
<dbReference type="AlphaFoldDB" id="A0A9N7VNR8"/>
<accession>A0A9N7VNR8</accession>
<feature type="transmembrane region" description="Helical" evidence="1">
    <location>
        <begin position="6"/>
        <end position="29"/>
    </location>
</feature>
<keyword evidence="1" id="KW-0472">Membrane</keyword>
<sequence>METRLGHWLFILFYEWIWLFALTSILGGTKAENTGDAQRVTGEDEEQVDVTVEEDVAGWRRTRRSAAETWSGFRPQGEDEGSFSDQEEFQLTSSTFALSGDTAHNQAMVHWSGQNSSHIITNTSVLATDTCSSLRIAALTRSDNPAAAAAGVKLPLPSLLGGCDGQAVEEGGYW</sequence>
<name>A0A9N7VNR8_PLEPL</name>
<protein>
    <submittedName>
        <fullName evidence="2">Uncharacterized protein</fullName>
    </submittedName>
</protein>
<comment type="caution">
    <text evidence="2">The sequence shown here is derived from an EMBL/GenBank/DDBJ whole genome shotgun (WGS) entry which is preliminary data.</text>
</comment>
<dbReference type="EMBL" id="CADEAL010004211">
    <property type="protein sequence ID" value="CAB1454383.1"/>
    <property type="molecule type" value="Genomic_DNA"/>
</dbReference>
<keyword evidence="1" id="KW-0812">Transmembrane</keyword>
<evidence type="ECO:0000313" key="2">
    <source>
        <dbReference type="EMBL" id="CAB1454383.1"/>
    </source>
</evidence>
<evidence type="ECO:0000256" key="1">
    <source>
        <dbReference type="SAM" id="Phobius"/>
    </source>
</evidence>
<organism evidence="2 3">
    <name type="scientific">Pleuronectes platessa</name>
    <name type="common">European plaice</name>
    <dbReference type="NCBI Taxonomy" id="8262"/>
    <lineage>
        <taxon>Eukaryota</taxon>
        <taxon>Metazoa</taxon>
        <taxon>Chordata</taxon>
        <taxon>Craniata</taxon>
        <taxon>Vertebrata</taxon>
        <taxon>Euteleostomi</taxon>
        <taxon>Actinopterygii</taxon>
        <taxon>Neopterygii</taxon>
        <taxon>Teleostei</taxon>
        <taxon>Neoteleostei</taxon>
        <taxon>Acanthomorphata</taxon>
        <taxon>Carangaria</taxon>
        <taxon>Pleuronectiformes</taxon>
        <taxon>Pleuronectoidei</taxon>
        <taxon>Pleuronectidae</taxon>
        <taxon>Pleuronectes</taxon>
    </lineage>
</organism>
<gene>
    <name evidence="2" type="ORF">PLEPLA_LOCUS42149</name>
</gene>
<keyword evidence="3" id="KW-1185">Reference proteome</keyword>
<reference evidence="2" key="1">
    <citation type="submission" date="2020-03" db="EMBL/GenBank/DDBJ databases">
        <authorList>
            <person name="Weist P."/>
        </authorList>
    </citation>
    <scope>NUCLEOTIDE SEQUENCE</scope>
</reference>
<dbReference type="Proteomes" id="UP001153269">
    <property type="component" value="Unassembled WGS sequence"/>
</dbReference>
<keyword evidence="1" id="KW-1133">Transmembrane helix</keyword>